<dbReference type="Gene3D" id="1.10.10.10">
    <property type="entry name" value="Winged helix-like DNA-binding domain superfamily/Winged helix DNA-binding domain"/>
    <property type="match status" value="1"/>
</dbReference>
<proteinExistence type="inferred from homology"/>
<evidence type="ECO:0000256" key="3">
    <source>
        <dbReference type="ARBA" id="ARBA00023125"/>
    </source>
</evidence>
<dbReference type="SMART" id="SM00862">
    <property type="entry name" value="Trans_reg_C"/>
    <property type="match status" value="1"/>
</dbReference>
<comment type="caution">
    <text evidence="7">The sequence shown here is derived from an EMBL/GenBank/DDBJ whole genome shotgun (WGS) entry which is preliminary data.</text>
</comment>
<organism evidence="7 8">
    <name type="scientific">Kribbella deserti</name>
    <dbReference type="NCBI Taxonomy" id="1926257"/>
    <lineage>
        <taxon>Bacteria</taxon>
        <taxon>Bacillati</taxon>
        <taxon>Actinomycetota</taxon>
        <taxon>Actinomycetes</taxon>
        <taxon>Propionibacteriales</taxon>
        <taxon>Kribbellaceae</taxon>
        <taxon>Kribbella</taxon>
    </lineage>
</organism>
<dbReference type="Pfam" id="PF00486">
    <property type="entry name" value="Trans_reg_C"/>
    <property type="match status" value="1"/>
</dbReference>
<evidence type="ECO:0000259" key="6">
    <source>
        <dbReference type="PROSITE" id="PS51755"/>
    </source>
</evidence>
<dbReference type="Proteomes" id="UP001589890">
    <property type="component" value="Unassembled WGS sequence"/>
</dbReference>
<dbReference type="Gene3D" id="1.25.40.10">
    <property type="entry name" value="Tetratricopeptide repeat domain"/>
    <property type="match status" value="1"/>
</dbReference>
<sequence length="637" mass="67888">MSILSSCEPGERLLSVDPWAAQQGAAPIATSVPDPLQVRLLGTVDVVAAGVVRPLAGLRRKAVLAALALHAGQTVASDFLIDVVWSGHTPATVVNTLQSHVSYLRRVLGRPDVLVASAPGYRLELGLGGTDVQALDVLLAAAGRATDLQVKKARLREAVGLWRGVPLAEVTGSAWLADQAERLKRMHHTAVTSLIEIRLALGEHTQLVPELEDLTAEHPFDEDLTGHLMLALYRAGRQADALAAFRRVRQRLDDELGIDPGRALRALEQAILEQSDSLELPSATISLQEVAVQLGPAAQLPPVAGELTGRQPELERMDAAFQKKHRTVGAGPRTVAISGMAGVGKSMLALQWAHRNVSHFPDGQLYLNLHGFDATKPAMQPENALQVLLALLGVPPRQLPVDLGALTGLYRSLLAGKRVLIVLDNARDAEQVRPLLPGTSEGMVLVTSRSDLSPLAITNSADLLQLKPLDAGAAYDLLTSRLDTVSTSVGDIEAIAARCEGLPLALVVAAAQVNLRPYAGASDLVDGMRTNTGLLDILDGGDSATDLRRVFGGTYRRLSDQAAEVFRSISRLEAAEITPAGVARYAMLPEPECRARLAELARLNLVELRGRDRYAVHGLLRAYGAELDRGSSAVAVA</sequence>
<dbReference type="InterPro" id="IPR002182">
    <property type="entry name" value="NB-ARC"/>
</dbReference>
<dbReference type="InterPro" id="IPR001867">
    <property type="entry name" value="OmpR/PhoB-type_DNA-bd"/>
</dbReference>
<dbReference type="InterPro" id="IPR011990">
    <property type="entry name" value="TPR-like_helical_dom_sf"/>
</dbReference>
<dbReference type="PRINTS" id="PR00364">
    <property type="entry name" value="DISEASERSIST"/>
</dbReference>
<dbReference type="Pfam" id="PF00931">
    <property type="entry name" value="NB-ARC"/>
    <property type="match status" value="1"/>
</dbReference>
<dbReference type="SUPFAM" id="SSF46894">
    <property type="entry name" value="C-terminal effector domain of the bipartite response regulators"/>
    <property type="match status" value="1"/>
</dbReference>
<dbReference type="SUPFAM" id="SSF52540">
    <property type="entry name" value="P-loop containing nucleoside triphosphate hydrolases"/>
    <property type="match status" value="1"/>
</dbReference>
<gene>
    <name evidence="7" type="ORF">ACFFGN_18130</name>
</gene>
<dbReference type="InterPro" id="IPR036388">
    <property type="entry name" value="WH-like_DNA-bd_sf"/>
</dbReference>
<dbReference type="CDD" id="cd15831">
    <property type="entry name" value="BTAD"/>
    <property type="match status" value="1"/>
</dbReference>
<feature type="DNA-binding region" description="OmpR/PhoB-type" evidence="5">
    <location>
        <begin position="27"/>
        <end position="125"/>
    </location>
</feature>
<protein>
    <submittedName>
        <fullName evidence="7">BTAD domain-containing putative transcriptional regulator</fullName>
    </submittedName>
</protein>
<name>A0ABV6QN12_9ACTN</name>
<dbReference type="PANTHER" id="PTHR35807:SF1">
    <property type="entry name" value="TRANSCRIPTIONAL REGULATOR REDD"/>
    <property type="match status" value="1"/>
</dbReference>
<evidence type="ECO:0000313" key="7">
    <source>
        <dbReference type="EMBL" id="MFC0626003.1"/>
    </source>
</evidence>
<dbReference type="InterPro" id="IPR027417">
    <property type="entry name" value="P-loop_NTPase"/>
</dbReference>
<keyword evidence="4" id="KW-0804">Transcription</keyword>
<evidence type="ECO:0000256" key="2">
    <source>
        <dbReference type="ARBA" id="ARBA00023015"/>
    </source>
</evidence>
<keyword evidence="3 5" id="KW-0238">DNA-binding</keyword>
<keyword evidence="8" id="KW-1185">Reference proteome</keyword>
<dbReference type="InterPro" id="IPR005158">
    <property type="entry name" value="BTAD"/>
</dbReference>
<dbReference type="EMBL" id="JBHLTC010000020">
    <property type="protein sequence ID" value="MFC0626003.1"/>
    <property type="molecule type" value="Genomic_DNA"/>
</dbReference>
<accession>A0ABV6QN12</accession>
<dbReference type="PROSITE" id="PS51755">
    <property type="entry name" value="OMPR_PHOB"/>
    <property type="match status" value="1"/>
</dbReference>
<dbReference type="InterPro" id="IPR016032">
    <property type="entry name" value="Sig_transdc_resp-reg_C-effctor"/>
</dbReference>
<evidence type="ECO:0000256" key="4">
    <source>
        <dbReference type="ARBA" id="ARBA00023163"/>
    </source>
</evidence>
<dbReference type="InterPro" id="IPR051677">
    <property type="entry name" value="AfsR-DnrI-RedD_regulator"/>
</dbReference>
<comment type="similarity">
    <text evidence="1">Belongs to the AfsR/DnrI/RedD regulatory family.</text>
</comment>
<dbReference type="Pfam" id="PF03704">
    <property type="entry name" value="BTAD"/>
    <property type="match status" value="1"/>
</dbReference>
<evidence type="ECO:0000256" key="5">
    <source>
        <dbReference type="PROSITE-ProRule" id="PRU01091"/>
    </source>
</evidence>
<dbReference type="SUPFAM" id="SSF48452">
    <property type="entry name" value="TPR-like"/>
    <property type="match status" value="1"/>
</dbReference>
<keyword evidence="2" id="KW-0805">Transcription regulation</keyword>
<reference evidence="7 8" key="1">
    <citation type="submission" date="2024-09" db="EMBL/GenBank/DDBJ databases">
        <authorList>
            <person name="Sun Q."/>
            <person name="Mori K."/>
        </authorList>
    </citation>
    <scope>NUCLEOTIDE SEQUENCE [LARGE SCALE GENOMIC DNA]</scope>
    <source>
        <strain evidence="7 8">CGMCC 1.15906</strain>
    </source>
</reference>
<evidence type="ECO:0000256" key="1">
    <source>
        <dbReference type="ARBA" id="ARBA00005820"/>
    </source>
</evidence>
<dbReference type="RefSeq" id="WP_380049021.1">
    <property type="nucleotide sequence ID" value="NZ_JBHLTC010000020.1"/>
</dbReference>
<feature type="domain" description="OmpR/PhoB-type" evidence="6">
    <location>
        <begin position="27"/>
        <end position="125"/>
    </location>
</feature>
<evidence type="ECO:0000313" key="8">
    <source>
        <dbReference type="Proteomes" id="UP001589890"/>
    </source>
</evidence>
<dbReference type="PANTHER" id="PTHR35807">
    <property type="entry name" value="TRANSCRIPTIONAL REGULATOR REDD-RELATED"/>
    <property type="match status" value="1"/>
</dbReference>
<dbReference type="SMART" id="SM01043">
    <property type="entry name" value="BTAD"/>
    <property type="match status" value="1"/>
</dbReference>